<comment type="caution">
    <text evidence="2">The sequence shown here is derived from an EMBL/GenBank/DDBJ whole genome shotgun (WGS) entry which is preliminary data.</text>
</comment>
<evidence type="ECO:0000313" key="2">
    <source>
        <dbReference type="EMBL" id="NUU17779.1"/>
    </source>
</evidence>
<name>A0A7Y6A3F4_9CELL</name>
<dbReference type="PANTHER" id="PTHR30024">
    <property type="entry name" value="ALIPHATIC SULFONATES-BINDING PROTEIN-RELATED"/>
    <property type="match status" value="1"/>
</dbReference>
<sequence>MKRVAGLAAAALCASGLLVGCAGTTPAAAPTTAATTAPTAAPTTVRIASLKGPTTMGLVQLMSEAEAGEGSGAYRVTMYGSPDEVVPLVVRGEVDVALLPSNLAAVLYNKTLDDADAQIQVAAISTLGVLDILEAGDTVHSIADLAGKTVYASGKGASPQYVLEHLLTSNGLDPATDLTIEYRSEHTEIAALLATTPGAIALLPQPFATVVTTQNPTIRSALDLTVEWAKVSPDSELVTGVVVVRTAFVAQHPDAVEDFLTDYEASTRFTNEHRAEAAALIAEAGIVPAAPIAEAAIPSSHITFVDGTDLRTLLGGYLQVLFDADPASVGGSVPGDDFYLRR</sequence>
<dbReference type="PIRSF" id="PIRSF027386">
    <property type="entry name" value="UCP027386_ABC_sbc_TM0202"/>
    <property type="match status" value="1"/>
</dbReference>
<dbReference type="Proteomes" id="UP000565724">
    <property type="component" value="Unassembled WGS sequence"/>
</dbReference>
<feature type="chain" id="PRO_5039477915" evidence="1">
    <location>
        <begin position="30"/>
        <end position="342"/>
    </location>
</feature>
<feature type="signal peptide" evidence="1">
    <location>
        <begin position="1"/>
        <end position="29"/>
    </location>
</feature>
<keyword evidence="1" id="KW-0732">Signal</keyword>
<dbReference type="EMBL" id="JABMCI010000063">
    <property type="protein sequence ID" value="NUU17779.1"/>
    <property type="molecule type" value="Genomic_DNA"/>
</dbReference>
<dbReference type="RefSeq" id="WP_175347717.1">
    <property type="nucleotide sequence ID" value="NZ_JABMCI010000063.1"/>
</dbReference>
<dbReference type="AlphaFoldDB" id="A0A7Y6A3F4"/>
<reference evidence="2 3" key="1">
    <citation type="submission" date="2020-05" db="EMBL/GenBank/DDBJ databases">
        <title>Genome Sequencing of Type Strains.</title>
        <authorList>
            <person name="Lemaire J.F."/>
            <person name="Inderbitzin P."/>
            <person name="Gregorio O.A."/>
            <person name="Collins S.B."/>
            <person name="Wespe N."/>
            <person name="Knight-Connoni V."/>
        </authorList>
    </citation>
    <scope>NUCLEOTIDE SEQUENCE [LARGE SCALE GENOMIC DNA]</scope>
    <source>
        <strain evidence="2 3">ATCC 25174</strain>
    </source>
</reference>
<evidence type="ECO:0000256" key="1">
    <source>
        <dbReference type="SAM" id="SignalP"/>
    </source>
</evidence>
<proteinExistence type="predicted"/>
<dbReference type="Gene3D" id="3.40.190.10">
    <property type="entry name" value="Periplasmic binding protein-like II"/>
    <property type="match status" value="2"/>
</dbReference>
<dbReference type="SUPFAM" id="SSF53850">
    <property type="entry name" value="Periplasmic binding protein-like II"/>
    <property type="match status" value="1"/>
</dbReference>
<dbReference type="InterPro" id="IPR027024">
    <property type="entry name" value="UCP027386_ABC_sbc_TM0202"/>
</dbReference>
<accession>A0A7Y6A3F4</accession>
<protein>
    <submittedName>
        <fullName evidence="2">ABC transporter substrate-binding protein</fullName>
    </submittedName>
</protein>
<dbReference type="PROSITE" id="PS51257">
    <property type="entry name" value="PROKAR_LIPOPROTEIN"/>
    <property type="match status" value="1"/>
</dbReference>
<keyword evidence="3" id="KW-1185">Reference proteome</keyword>
<organism evidence="2 3">
    <name type="scientific">Cellulomonas humilata</name>
    <dbReference type="NCBI Taxonomy" id="144055"/>
    <lineage>
        <taxon>Bacteria</taxon>
        <taxon>Bacillati</taxon>
        <taxon>Actinomycetota</taxon>
        <taxon>Actinomycetes</taxon>
        <taxon>Micrococcales</taxon>
        <taxon>Cellulomonadaceae</taxon>
        <taxon>Cellulomonas</taxon>
    </lineage>
</organism>
<dbReference type="PANTHER" id="PTHR30024:SF46">
    <property type="entry name" value="ABC TRANSPORTER, SUBSTRATE-BINDING LIPOPROTEIN"/>
    <property type="match status" value="1"/>
</dbReference>
<evidence type="ECO:0000313" key="3">
    <source>
        <dbReference type="Proteomes" id="UP000565724"/>
    </source>
</evidence>
<gene>
    <name evidence="2" type="ORF">HP550_11020</name>
</gene>
<dbReference type="Pfam" id="PF12974">
    <property type="entry name" value="Phosphonate-bd"/>
    <property type="match status" value="1"/>
</dbReference>